<dbReference type="AlphaFoldDB" id="A0A0H5BCF4"/>
<evidence type="ECO:0000259" key="2">
    <source>
        <dbReference type="PROSITE" id="PS50110"/>
    </source>
</evidence>
<dbReference type="STRING" id="1079.BVIR_102"/>
<feature type="modified residue" description="4-aspartylphosphate" evidence="1">
    <location>
        <position position="51"/>
    </location>
</feature>
<reference evidence="4" key="2">
    <citation type="submission" date="2015-11" db="EMBL/GenBank/DDBJ databases">
        <authorList>
            <person name="Zhang Y."/>
            <person name="Guo Z."/>
        </authorList>
    </citation>
    <scope>NUCLEOTIDE SEQUENCE</scope>
    <source>
        <strain evidence="4">1</strain>
    </source>
</reference>
<evidence type="ECO:0000313" key="3">
    <source>
        <dbReference type="EMBL" id="BAR98829.1"/>
    </source>
</evidence>
<dbReference type="EMBL" id="AP014854">
    <property type="protein sequence ID" value="BAR98829.1"/>
    <property type="molecule type" value="Genomic_DNA"/>
</dbReference>
<dbReference type="InterPro" id="IPR011006">
    <property type="entry name" value="CheY-like_superfamily"/>
</dbReference>
<gene>
    <name evidence="3" type="ORF">BV133_1236</name>
    <name evidence="4" type="ORF">BVIRIDIS_28680</name>
</gene>
<evidence type="ECO:0000313" key="4">
    <source>
        <dbReference type="EMBL" id="CUU43841.1"/>
    </source>
</evidence>
<dbReference type="Gene3D" id="3.40.50.2300">
    <property type="match status" value="1"/>
</dbReference>
<dbReference type="Proteomes" id="UP000065734">
    <property type="component" value="Chromosome I"/>
</dbReference>
<accession>A0A0H5BCF4</accession>
<dbReference type="KEGG" id="bvr:BVIR_102"/>
<evidence type="ECO:0000313" key="5">
    <source>
        <dbReference type="Proteomes" id="UP000065734"/>
    </source>
</evidence>
<dbReference type="SUPFAM" id="SSF52172">
    <property type="entry name" value="CheY-like"/>
    <property type="match status" value="1"/>
</dbReference>
<keyword evidence="5" id="KW-1185">Reference proteome</keyword>
<dbReference type="OrthoDB" id="582170at2"/>
<dbReference type="InterPro" id="IPR001789">
    <property type="entry name" value="Sig_transdc_resp-reg_receiver"/>
</dbReference>
<evidence type="ECO:0000256" key="1">
    <source>
        <dbReference type="PROSITE-ProRule" id="PRU00169"/>
    </source>
</evidence>
<protein>
    <submittedName>
        <fullName evidence="4">Response regulator</fullName>
    </submittedName>
</protein>
<dbReference type="EMBL" id="LN907867">
    <property type="protein sequence ID" value="CUU43841.1"/>
    <property type="molecule type" value="Genomic_DNA"/>
</dbReference>
<reference evidence="5" key="3">
    <citation type="journal article" date="2016" name="Genome Announc.">
        <title>Revised genome sequence of the purple photosynthetic bacterium Blastochloris viridis.</title>
        <authorList>
            <person name="Liu L.N."/>
            <person name="Faulkner M."/>
            <person name="Liu X."/>
            <person name="Huang F."/>
            <person name="Darby A.C."/>
            <person name="Hall N."/>
        </authorList>
    </citation>
    <scope>NUCLEOTIDE SEQUENCE [LARGE SCALE GENOMIC DNA]</scope>
    <source>
        <strain evidence="5">ATCC 19567 / DSM 133 / F</strain>
    </source>
</reference>
<proteinExistence type="predicted"/>
<feature type="domain" description="Response regulatory" evidence="2">
    <location>
        <begin position="3"/>
        <end position="111"/>
    </location>
</feature>
<organism evidence="4 5">
    <name type="scientific">Blastochloris viridis</name>
    <name type="common">Rhodopseudomonas viridis</name>
    <dbReference type="NCBI Taxonomy" id="1079"/>
    <lineage>
        <taxon>Bacteria</taxon>
        <taxon>Pseudomonadati</taxon>
        <taxon>Pseudomonadota</taxon>
        <taxon>Alphaproteobacteria</taxon>
        <taxon>Hyphomicrobiales</taxon>
        <taxon>Blastochloridaceae</taxon>
        <taxon>Blastochloris</taxon>
    </lineage>
</organism>
<reference evidence="3" key="1">
    <citation type="journal article" date="2015" name="Genome Announc.">
        <title>Complete Genome Sequence of the Bacteriochlorophyll b-Producing Photosynthetic Bacterium Blastochloris viridis.</title>
        <authorList>
            <person name="Tsukatani Y."/>
            <person name="Hirose Y."/>
            <person name="Harada J."/>
            <person name="Misawa N."/>
            <person name="Mori K."/>
            <person name="Inoue K."/>
            <person name="Tamiaki H."/>
        </authorList>
    </citation>
    <scope>NUCLEOTIDE SEQUENCE [LARGE SCALE GENOMIC DNA]</scope>
    <source>
        <strain evidence="3">DSM 133</strain>
    </source>
</reference>
<dbReference type="RefSeq" id="WP_055035972.1">
    <property type="nucleotide sequence ID" value="NZ_AP014854.2"/>
</dbReference>
<sequence length="127" mass="13542">MARILIVEDDGMIACDLHSIVDGAGHAVIGPVASVREAQALLARCEAALLDVDVRDGKTFDLALALANRGQPFVFVTGSLPQDVPTALRAVPFLPKPFREADICRWLSRIERPATAPAFVTAEPVPA</sequence>
<name>A0A0H5BCF4_BLAVI</name>
<keyword evidence="1" id="KW-0597">Phosphoprotein</keyword>
<dbReference type="GO" id="GO:0000160">
    <property type="term" value="P:phosphorelay signal transduction system"/>
    <property type="evidence" value="ECO:0007669"/>
    <property type="project" value="InterPro"/>
</dbReference>
<dbReference type="PROSITE" id="PS50110">
    <property type="entry name" value="RESPONSE_REGULATORY"/>
    <property type="match status" value="1"/>
</dbReference>